<dbReference type="RefSeq" id="WP_073203157.1">
    <property type="nucleotide sequence ID" value="NZ_FRCZ01000009.1"/>
</dbReference>
<dbReference type="GO" id="GO:0016829">
    <property type="term" value="F:lyase activity"/>
    <property type="evidence" value="ECO:0007669"/>
    <property type="project" value="InterPro"/>
</dbReference>
<dbReference type="Pfam" id="PF07940">
    <property type="entry name" value="Hepar_II_III_C"/>
    <property type="match status" value="1"/>
</dbReference>
<keyword evidence="4" id="KW-1185">Reference proteome</keyword>
<dbReference type="GO" id="GO:0030313">
    <property type="term" value="C:cell envelope"/>
    <property type="evidence" value="ECO:0007669"/>
    <property type="project" value="UniProtKB-SubCell"/>
</dbReference>
<proteinExistence type="predicted"/>
<accession>A0A1M7QU02</accession>
<dbReference type="Proteomes" id="UP000184184">
    <property type="component" value="Unassembled WGS sequence"/>
</dbReference>
<dbReference type="OrthoDB" id="2532982at2"/>
<sequence length="678" mass="78199">MSILFKGDEFVQLKRCIEDNLQAKKLWNSLERRVEKNTQKPGLIQPADTQDWWHLIWERLSDAAFVYKMTKQSTLKTWLYEVVMEICAKPKIEWIGPPFRNIKEPTGGVLETAHVGLGMATVLDLVPELFSKEEINYIKDNLKEKCQIPCKNFFNKEIENSCNWDMVLLNGYGTVSVILGDESEFEKIVNLYREKSKLYNEDSYGECLQYWNYATMHLSHLYEVLVRFDRSLKDKLDMSCYTASIPWAVASFMYMKPLTGFGVKSYPRSINFGDTAAVFRPSGDVLIHIANRARESHPIEAGLAKWLFDETYQDTDLKPTELASFGFFNTFQFFTLLMLEDSIKPLNPVEAGLPKTIAFETGTIMVRDQWINPKTILGIQGGYKKLNVTAHRHEDQNSFILSHLNERLLVDPGHCCYRLEAQPKSTSTNSHNTWTFEFDEEAPFNWLKQKEVKGNVFNPIEPLNHLKLIKDIDQVSVITSEASSVYGDPIIKAERTWITAMPNTLFIVDRIVSKVPVKVHSHFLLNNRDNQLSFNKASNTKLVVRRNDAAMKFFQVTPDLEDNNEEVQIITKNSYVHDYYHPKPNQKGQGKEGSGLVYTFSNIKPKKEHFIVYATALDSTEKITQWHVRNLDNNEFYVEPPAGEGGYSLKIMENQLQLEDKSNKQIYKITKDNLEKLV</sequence>
<dbReference type="Gene3D" id="2.70.98.70">
    <property type="match status" value="1"/>
</dbReference>
<protein>
    <submittedName>
        <fullName evidence="3">Heparinase II/III-like protein</fullName>
    </submittedName>
</protein>
<gene>
    <name evidence="3" type="ORF">SAMN05216179_3555</name>
</gene>
<evidence type="ECO:0000313" key="3">
    <source>
        <dbReference type="EMBL" id="SHN34885.1"/>
    </source>
</evidence>
<comment type="subcellular location">
    <subcellularLocation>
        <location evidence="1">Cell envelope</location>
    </subcellularLocation>
</comment>
<organism evidence="3 4">
    <name type="scientific">Gracilibacillus kekensis</name>
    <dbReference type="NCBI Taxonomy" id="1027249"/>
    <lineage>
        <taxon>Bacteria</taxon>
        <taxon>Bacillati</taxon>
        <taxon>Bacillota</taxon>
        <taxon>Bacilli</taxon>
        <taxon>Bacillales</taxon>
        <taxon>Bacillaceae</taxon>
        <taxon>Gracilibacillus</taxon>
    </lineage>
</organism>
<name>A0A1M7QU02_9BACI</name>
<evidence type="ECO:0000313" key="4">
    <source>
        <dbReference type="Proteomes" id="UP000184184"/>
    </source>
</evidence>
<feature type="domain" description="Heparinase II/III-like C-terminal" evidence="2">
    <location>
        <begin position="387"/>
        <end position="602"/>
    </location>
</feature>
<dbReference type="AlphaFoldDB" id="A0A1M7QU02"/>
<dbReference type="InterPro" id="IPR008929">
    <property type="entry name" value="Chondroitin_lyas"/>
</dbReference>
<dbReference type="InterPro" id="IPR012480">
    <property type="entry name" value="Hepar_II_III_C"/>
</dbReference>
<dbReference type="Gene3D" id="1.50.10.100">
    <property type="entry name" value="Chondroitin AC/alginate lyase"/>
    <property type="match status" value="1"/>
</dbReference>
<reference evidence="3 4" key="1">
    <citation type="submission" date="2016-11" db="EMBL/GenBank/DDBJ databases">
        <authorList>
            <person name="Jaros S."/>
            <person name="Januszkiewicz K."/>
            <person name="Wedrychowicz H."/>
        </authorList>
    </citation>
    <scope>NUCLEOTIDE SEQUENCE [LARGE SCALE GENOMIC DNA]</scope>
    <source>
        <strain evidence="3 4">CGMCC 1.10681</strain>
    </source>
</reference>
<dbReference type="SUPFAM" id="SSF48230">
    <property type="entry name" value="Chondroitin AC/alginate lyase"/>
    <property type="match status" value="1"/>
</dbReference>
<evidence type="ECO:0000256" key="1">
    <source>
        <dbReference type="ARBA" id="ARBA00004196"/>
    </source>
</evidence>
<dbReference type="EMBL" id="FRCZ01000009">
    <property type="protein sequence ID" value="SHN34885.1"/>
    <property type="molecule type" value="Genomic_DNA"/>
</dbReference>
<evidence type="ECO:0000259" key="2">
    <source>
        <dbReference type="Pfam" id="PF07940"/>
    </source>
</evidence>